<accession>X1CLJ7</accession>
<gene>
    <name evidence="1" type="ORF">S01H4_24370</name>
</gene>
<organism evidence="1">
    <name type="scientific">marine sediment metagenome</name>
    <dbReference type="NCBI Taxonomy" id="412755"/>
    <lineage>
        <taxon>unclassified sequences</taxon>
        <taxon>metagenomes</taxon>
        <taxon>ecological metagenomes</taxon>
    </lineage>
</organism>
<comment type="caution">
    <text evidence="1">The sequence shown here is derived from an EMBL/GenBank/DDBJ whole genome shotgun (WGS) entry which is preliminary data.</text>
</comment>
<dbReference type="AlphaFoldDB" id="X1CLJ7"/>
<sequence>MTDALTLLRDSEAFIYPYTTWSGSDVDSVVTASLLYDKV</sequence>
<proteinExistence type="predicted"/>
<name>X1CLJ7_9ZZZZ</name>
<evidence type="ECO:0000313" key="1">
    <source>
        <dbReference type="EMBL" id="GAG85086.1"/>
    </source>
</evidence>
<reference evidence="1" key="1">
    <citation type="journal article" date="2014" name="Front. Microbiol.">
        <title>High frequency of phylogenetically diverse reductive dehalogenase-homologous genes in deep subseafloor sedimentary metagenomes.</title>
        <authorList>
            <person name="Kawai M."/>
            <person name="Futagami T."/>
            <person name="Toyoda A."/>
            <person name="Takaki Y."/>
            <person name="Nishi S."/>
            <person name="Hori S."/>
            <person name="Arai W."/>
            <person name="Tsubouchi T."/>
            <person name="Morono Y."/>
            <person name="Uchiyama I."/>
            <person name="Ito T."/>
            <person name="Fujiyama A."/>
            <person name="Inagaki F."/>
            <person name="Takami H."/>
        </authorList>
    </citation>
    <scope>NUCLEOTIDE SEQUENCE</scope>
    <source>
        <strain evidence="1">Expedition CK06-06</strain>
    </source>
</reference>
<protein>
    <submittedName>
        <fullName evidence="1">Uncharacterized protein</fullName>
    </submittedName>
</protein>
<dbReference type="EMBL" id="BART01011438">
    <property type="protein sequence ID" value="GAG85086.1"/>
    <property type="molecule type" value="Genomic_DNA"/>
</dbReference>